<protein>
    <recommendedName>
        <fullName evidence="6">Pentatricopeptide repeat-containing protein</fullName>
    </recommendedName>
</protein>
<gene>
    <name evidence="4" type="ORF">Cni_G12217</name>
</gene>
<name>A0AAQ3KBH2_9LILI</name>
<accession>A0AAQ3KBH2</accession>
<dbReference type="Pfam" id="PF13041">
    <property type="entry name" value="PPR_2"/>
    <property type="match status" value="3"/>
</dbReference>
<dbReference type="NCBIfam" id="TIGR00756">
    <property type="entry name" value="PPR"/>
    <property type="match status" value="6"/>
</dbReference>
<dbReference type="Proteomes" id="UP001327560">
    <property type="component" value="Chromosome 4"/>
</dbReference>
<dbReference type="Gene3D" id="1.25.40.10">
    <property type="entry name" value="Tetratricopeptide repeat domain"/>
    <property type="match status" value="5"/>
</dbReference>
<dbReference type="PROSITE" id="PS51375">
    <property type="entry name" value="PPR"/>
    <property type="match status" value="6"/>
</dbReference>
<dbReference type="Pfam" id="PF01535">
    <property type="entry name" value="PPR"/>
    <property type="match status" value="1"/>
</dbReference>
<evidence type="ECO:0000256" key="1">
    <source>
        <dbReference type="ARBA" id="ARBA00007626"/>
    </source>
</evidence>
<keyword evidence="2" id="KW-0677">Repeat</keyword>
<feature type="repeat" description="PPR" evidence="3">
    <location>
        <begin position="109"/>
        <end position="143"/>
    </location>
</feature>
<dbReference type="PANTHER" id="PTHR47447">
    <property type="entry name" value="OS03G0856100 PROTEIN"/>
    <property type="match status" value="1"/>
</dbReference>
<evidence type="ECO:0000256" key="2">
    <source>
        <dbReference type="ARBA" id="ARBA00022737"/>
    </source>
</evidence>
<proteinExistence type="inferred from homology"/>
<feature type="repeat" description="PPR" evidence="3">
    <location>
        <begin position="250"/>
        <end position="284"/>
    </location>
</feature>
<sequence length="387" mass="45389">MGYKHTEFAHDRMVDLLGKMRQIDRMWELVEKMNQEGFLTLKTIAKVMRRLAGARRWKDVIEFFDNLEYMGCVKNTEVMNLLLDTLCKEKRVEVARETFLVLKNHIAPNAYTFNIFVHGWCSIQRIDEALWTIQEMRGLGFRPTVITYSIIIKAYCNQLNLAKAYEILDRMVAEGCIPNIITYTTLMNLHAKSRQLDEALSIVDKVKSAGCKPDTLFYNSLINILGRTGQLSEALHIYEVEMKMNGVHRNTSTYNTMISILCYHKQWQNALNVLEEMKKSLCMPDLQTYRPLLKLFFSEEELDVQIHSLLNDIVIKRHLSFDLDTYTTLIHGLCRVGNIGCATTLFDEMIDREIQPRRRTCNMLMQEVEQRNMYHYVEKIWNFTKHS</sequence>
<comment type="similarity">
    <text evidence="1">Belongs to the PPR family. P subfamily.</text>
</comment>
<feature type="repeat" description="PPR" evidence="3">
    <location>
        <begin position="322"/>
        <end position="356"/>
    </location>
</feature>
<dbReference type="AlphaFoldDB" id="A0AAQ3KBH2"/>
<organism evidence="4 5">
    <name type="scientific">Canna indica</name>
    <name type="common">Indian-shot</name>
    <dbReference type="NCBI Taxonomy" id="4628"/>
    <lineage>
        <taxon>Eukaryota</taxon>
        <taxon>Viridiplantae</taxon>
        <taxon>Streptophyta</taxon>
        <taxon>Embryophyta</taxon>
        <taxon>Tracheophyta</taxon>
        <taxon>Spermatophyta</taxon>
        <taxon>Magnoliopsida</taxon>
        <taxon>Liliopsida</taxon>
        <taxon>Zingiberales</taxon>
        <taxon>Cannaceae</taxon>
        <taxon>Canna</taxon>
    </lineage>
</organism>
<keyword evidence="5" id="KW-1185">Reference proteome</keyword>
<evidence type="ECO:0008006" key="6">
    <source>
        <dbReference type="Google" id="ProtNLM"/>
    </source>
</evidence>
<feature type="repeat" description="PPR" evidence="3">
    <location>
        <begin position="214"/>
        <end position="249"/>
    </location>
</feature>
<evidence type="ECO:0000313" key="4">
    <source>
        <dbReference type="EMBL" id="WOL03497.1"/>
    </source>
</evidence>
<feature type="repeat" description="PPR" evidence="3">
    <location>
        <begin position="179"/>
        <end position="213"/>
    </location>
</feature>
<evidence type="ECO:0000313" key="5">
    <source>
        <dbReference type="Proteomes" id="UP001327560"/>
    </source>
</evidence>
<feature type="repeat" description="PPR" evidence="3">
    <location>
        <begin position="144"/>
        <end position="178"/>
    </location>
</feature>
<dbReference type="EMBL" id="CP136893">
    <property type="protein sequence ID" value="WOL03497.1"/>
    <property type="molecule type" value="Genomic_DNA"/>
</dbReference>
<dbReference type="Pfam" id="PF12854">
    <property type="entry name" value="PPR_1"/>
    <property type="match status" value="1"/>
</dbReference>
<evidence type="ECO:0000256" key="3">
    <source>
        <dbReference type="PROSITE-ProRule" id="PRU00708"/>
    </source>
</evidence>
<dbReference type="PANTHER" id="PTHR47447:SF28">
    <property type="entry name" value="PENTACOTRIPEPTIDE-REPEAT REGION OF PRORP DOMAIN-CONTAINING PROTEIN"/>
    <property type="match status" value="1"/>
</dbReference>
<dbReference type="InterPro" id="IPR002885">
    <property type="entry name" value="PPR_rpt"/>
</dbReference>
<dbReference type="SUPFAM" id="SSF81901">
    <property type="entry name" value="HCP-like"/>
    <property type="match status" value="1"/>
</dbReference>
<dbReference type="InterPro" id="IPR011990">
    <property type="entry name" value="TPR-like_helical_dom_sf"/>
</dbReference>
<reference evidence="4 5" key="1">
    <citation type="submission" date="2023-10" db="EMBL/GenBank/DDBJ databases">
        <title>Chromosome-scale genome assembly provides insights into flower coloration mechanisms of Canna indica.</title>
        <authorList>
            <person name="Li C."/>
        </authorList>
    </citation>
    <scope>NUCLEOTIDE SEQUENCE [LARGE SCALE GENOMIC DNA]</scope>
    <source>
        <tissue evidence="4">Flower</tissue>
    </source>
</reference>